<evidence type="ECO:0000313" key="1">
    <source>
        <dbReference type="EMBL" id="JAE26574.1"/>
    </source>
</evidence>
<organism evidence="1">
    <name type="scientific">Arundo donax</name>
    <name type="common">Giant reed</name>
    <name type="synonym">Donax arundinaceus</name>
    <dbReference type="NCBI Taxonomy" id="35708"/>
    <lineage>
        <taxon>Eukaryota</taxon>
        <taxon>Viridiplantae</taxon>
        <taxon>Streptophyta</taxon>
        <taxon>Embryophyta</taxon>
        <taxon>Tracheophyta</taxon>
        <taxon>Spermatophyta</taxon>
        <taxon>Magnoliopsida</taxon>
        <taxon>Liliopsida</taxon>
        <taxon>Poales</taxon>
        <taxon>Poaceae</taxon>
        <taxon>PACMAD clade</taxon>
        <taxon>Arundinoideae</taxon>
        <taxon>Arundineae</taxon>
        <taxon>Arundo</taxon>
    </lineage>
</organism>
<dbReference type="AlphaFoldDB" id="A0A0A9GSR4"/>
<protein>
    <submittedName>
        <fullName evidence="1">Uncharacterized protein</fullName>
    </submittedName>
</protein>
<reference evidence="1" key="2">
    <citation type="journal article" date="2015" name="Data Brief">
        <title>Shoot transcriptome of the giant reed, Arundo donax.</title>
        <authorList>
            <person name="Barrero R.A."/>
            <person name="Guerrero F.D."/>
            <person name="Moolhuijzen P."/>
            <person name="Goolsby J.A."/>
            <person name="Tidwell J."/>
            <person name="Bellgard S.E."/>
            <person name="Bellgard M.I."/>
        </authorList>
    </citation>
    <scope>NUCLEOTIDE SEQUENCE</scope>
    <source>
        <tissue evidence="1">Shoot tissue taken approximately 20 cm above the soil surface</tissue>
    </source>
</reference>
<reference evidence="1" key="1">
    <citation type="submission" date="2014-09" db="EMBL/GenBank/DDBJ databases">
        <authorList>
            <person name="Magalhaes I.L.F."/>
            <person name="Oliveira U."/>
            <person name="Santos F.R."/>
            <person name="Vidigal T.H.D.A."/>
            <person name="Brescovit A.D."/>
            <person name="Santos A.J."/>
        </authorList>
    </citation>
    <scope>NUCLEOTIDE SEQUENCE</scope>
    <source>
        <tissue evidence="1">Shoot tissue taken approximately 20 cm above the soil surface</tissue>
    </source>
</reference>
<name>A0A0A9GSR4_ARUDO</name>
<dbReference type="EMBL" id="GBRH01171322">
    <property type="protein sequence ID" value="JAE26574.1"/>
    <property type="molecule type" value="Transcribed_RNA"/>
</dbReference>
<proteinExistence type="predicted"/>
<sequence>MVSWTLCPCHDAPLPRIVVPLLYPFVSCFNV</sequence>
<accession>A0A0A9GSR4</accession>